<keyword evidence="2" id="KW-0238">DNA-binding</keyword>
<dbReference type="PRINTS" id="PR00598">
    <property type="entry name" value="HTHMARR"/>
</dbReference>
<keyword evidence="3" id="KW-0804">Transcription</keyword>
<dbReference type="RefSeq" id="WP_202748496.1">
    <property type="nucleotide sequence ID" value="NZ_JAESWC010000002.1"/>
</dbReference>
<dbReference type="PANTHER" id="PTHR42756">
    <property type="entry name" value="TRANSCRIPTIONAL REGULATOR, MARR"/>
    <property type="match status" value="1"/>
</dbReference>
<organism evidence="5 6">
    <name type="scientific">Clostridium rhizosphaerae</name>
    <dbReference type="NCBI Taxonomy" id="2803861"/>
    <lineage>
        <taxon>Bacteria</taxon>
        <taxon>Bacillati</taxon>
        <taxon>Bacillota</taxon>
        <taxon>Clostridia</taxon>
        <taxon>Eubacteriales</taxon>
        <taxon>Clostridiaceae</taxon>
        <taxon>Clostridium</taxon>
    </lineage>
</organism>
<keyword evidence="6" id="KW-1185">Reference proteome</keyword>
<evidence type="ECO:0000259" key="4">
    <source>
        <dbReference type="PROSITE" id="PS50995"/>
    </source>
</evidence>
<comment type="caution">
    <text evidence="5">The sequence shown here is derived from an EMBL/GenBank/DDBJ whole genome shotgun (WGS) entry which is preliminary data.</text>
</comment>
<dbReference type="InterPro" id="IPR036388">
    <property type="entry name" value="WH-like_DNA-bd_sf"/>
</dbReference>
<name>A0ABS1T981_9CLOT</name>
<proteinExistence type="predicted"/>
<dbReference type="Gene3D" id="1.10.10.10">
    <property type="entry name" value="Winged helix-like DNA-binding domain superfamily/Winged helix DNA-binding domain"/>
    <property type="match status" value="1"/>
</dbReference>
<dbReference type="Proteomes" id="UP000632377">
    <property type="component" value="Unassembled WGS sequence"/>
</dbReference>
<feature type="domain" description="HTH marR-type" evidence="4">
    <location>
        <begin position="1"/>
        <end position="137"/>
    </location>
</feature>
<dbReference type="InterPro" id="IPR023187">
    <property type="entry name" value="Tscrpt_reg_MarR-type_CS"/>
</dbReference>
<dbReference type="SUPFAM" id="SSF46785">
    <property type="entry name" value="Winged helix' DNA-binding domain"/>
    <property type="match status" value="1"/>
</dbReference>
<dbReference type="PROSITE" id="PS01117">
    <property type="entry name" value="HTH_MARR_1"/>
    <property type="match status" value="1"/>
</dbReference>
<dbReference type="SMART" id="SM00347">
    <property type="entry name" value="HTH_MARR"/>
    <property type="match status" value="1"/>
</dbReference>
<sequence>MTKDAGSVGKWISILNRHCQAYISKNLKKYDIGSGQYIFIITLFDNNGISQDKLSEILSIDKGTTARALQKLEAKGYIRREIDDKDKRAYKVYATEKAYAIKPEIFKVLKASSNILSENLTDTEKELAIDLLKKMSVNAVSKLK</sequence>
<dbReference type="InterPro" id="IPR036390">
    <property type="entry name" value="WH_DNA-bd_sf"/>
</dbReference>
<evidence type="ECO:0000313" key="6">
    <source>
        <dbReference type="Proteomes" id="UP000632377"/>
    </source>
</evidence>
<accession>A0ABS1T981</accession>
<reference evidence="5 6" key="1">
    <citation type="submission" date="2021-01" db="EMBL/GenBank/DDBJ databases">
        <title>Genome public.</title>
        <authorList>
            <person name="Liu C."/>
            <person name="Sun Q."/>
        </authorList>
    </citation>
    <scope>NUCLEOTIDE SEQUENCE [LARGE SCALE GENOMIC DNA]</scope>
    <source>
        <strain evidence="5 6">YIM B02515</strain>
    </source>
</reference>
<dbReference type="Pfam" id="PF01047">
    <property type="entry name" value="MarR"/>
    <property type="match status" value="1"/>
</dbReference>
<dbReference type="EMBL" id="JAESWC010000002">
    <property type="protein sequence ID" value="MBL4935909.1"/>
    <property type="molecule type" value="Genomic_DNA"/>
</dbReference>
<evidence type="ECO:0000256" key="2">
    <source>
        <dbReference type="ARBA" id="ARBA00023125"/>
    </source>
</evidence>
<evidence type="ECO:0000256" key="1">
    <source>
        <dbReference type="ARBA" id="ARBA00023015"/>
    </source>
</evidence>
<dbReference type="PROSITE" id="PS50995">
    <property type="entry name" value="HTH_MARR_2"/>
    <property type="match status" value="1"/>
</dbReference>
<dbReference type="InterPro" id="IPR000835">
    <property type="entry name" value="HTH_MarR-typ"/>
</dbReference>
<gene>
    <name evidence="5" type="ORF">JK636_09065</name>
</gene>
<protein>
    <submittedName>
        <fullName evidence="5">MarR family transcriptional regulator</fullName>
    </submittedName>
</protein>
<keyword evidence="1" id="KW-0805">Transcription regulation</keyword>
<evidence type="ECO:0000313" key="5">
    <source>
        <dbReference type="EMBL" id="MBL4935909.1"/>
    </source>
</evidence>
<evidence type="ECO:0000256" key="3">
    <source>
        <dbReference type="ARBA" id="ARBA00023163"/>
    </source>
</evidence>
<dbReference type="PANTHER" id="PTHR42756:SF2">
    <property type="entry name" value="MARR FAMILY REGULATORY PROTEIN"/>
    <property type="match status" value="1"/>
</dbReference>